<evidence type="ECO:0000313" key="3">
    <source>
        <dbReference type="Proteomes" id="UP000306196"/>
    </source>
</evidence>
<protein>
    <submittedName>
        <fullName evidence="2">DUF3313 domain-containing protein</fullName>
    </submittedName>
</protein>
<dbReference type="OrthoDB" id="187422at2"/>
<evidence type="ECO:0000313" key="2">
    <source>
        <dbReference type="EMBL" id="TLD72377.1"/>
    </source>
</evidence>
<proteinExistence type="predicted"/>
<accession>A0A5R8KJE2</accession>
<comment type="caution">
    <text evidence="2">The sequence shown here is derived from an EMBL/GenBank/DDBJ whole genome shotgun (WGS) entry which is preliminary data.</text>
</comment>
<sequence length="253" mass="28571">MRLLLFFAAISCLLMVSCRSTNQMLKARPAQLSSFVEFPDQMKKSRERAPFHKVWSSPNPEVRGRAIPKRQIFIAPVTLQHLRPVGKPLVRKEIELGSITRDEAGMAKQLRQEFAGAFARSERPRYVLSRYPGPDTVTLELALVELNPTSPKGNVVKTGLKFVIGPFAGLGGYFTKGNVAIEGKVRNSQTGELIFQFADNEADKMTLYTLRDFRAYGHADVSMKEWARQFELFTRTPPGVRVEDSFCFTLDPR</sequence>
<gene>
    <name evidence="2" type="ORF">FEM03_03195</name>
</gene>
<dbReference type="InterPro" id="IPR021747">
    <property type="entry name" value="DUF3313"/>
</dbReference>
<dbReference type="RefSeq" id="WP_138084733.1">
    <property type="nucleotide sequence ID" value="NZ_VAUV01000002.1"/>
</dbReference>
<dbReference type="AlphaFoldDB" id="A0A5R8KJE2"/>
<dbReference type="EMBL" id="VAUV01000002">
    <property type="protein sequence ID" value="TLD72377.1"/>
    <property type="molecule type" value="Genomic_DNA"/>
</dbReference>
<reference evidence="2 3" key="1">
    <citation type="submission" date="2019-05" db="EMBL/GenBank/DDBJ databases">
        <title>Verrucobacter flavum gen. nov., sp. nov. a new member of the family Verrucomicrobiaceae.</title>
        <authorList>
            <person name="Szuroczki S."/>
            <person name="Abbaszade G."/>
            <person name="Szabo A."/>
            <person name="Felfoldi T."/>
            <person name="Schumann P."/>
            <person name="Boka K."/>
            <person name="Keki Z."/>
            <person name="Toumi M."/>
            <person name="Toth E."/>
        </authorList>
    </citation>
    <scope>NUCLEOTIDE SEQUENCE [LARGE SCALE GENOMIC DNA]</scope>
    <source>
        <strain evidence="2 3">MG-N-17</strain>
    </source>
</reference>
<dbReference type="PROSITE" id="PS51257">
    <property type="entry name" value="PROKAR_LIPOPROTEIN"/>
    <property type="match status" value="1"/>
</dbReference>
<dbReference type="Pfam" id="PF11769">
    <property type="entry name" value="DUF3313"/>
    <property type="match status" value="1"/>
</dbReference>
<organism evidence="2 3">
    <name type="scientific">Phragmitibacter flavus</name>
    <dbReference type="NCBI Taxonomy" id="2576071"/>
    <lineage>
        <taxon>Bacteria</taxon>
        <taxon>Pseudomonadati</taxon>
        <taxon>Verrucomicrobiota</taxon>
        <taxon>Verrucomicrobiia</taxon>
        <taxon>Verrucomicrobiales</taxon>
        <taxon>Verrucomicrobiaceae</taxon>
        <taxon>Phragmitibacter</taxon>
    </lineage>
</organism>
<name>A0A5R8KJE2_9BACT</name>
<feature type="chain" id="PRO_5024336463" evidence="1">
    <location>
        <begin position="23"/>
        <end position="253"/>
    </location>
</feature>
<dbReference type="Proteomes" id="UP000306196">
    <property type="component" value="Unassembled WGS sequence"/>
</dbReference>
<evidence type="ECO:0000256" key="1">
    <source>
        <dbReference type="SAM" id="SignalP"/>
    </source>
</evidence>
<keyword evidence="1" id="KW-0732">Signal</keyword>
<feature type="signal peptide" evidence="1">
    <location>
        <begin position="1"/>
        <end position="22"/>
    </location>
</feature>
<keyword evidence="3" id="KW-1185">Reference proteome</keyword>